<sequence length="32" mass="3876">MSKLLVKQMIRRPISETVLSATKRKEFFSFFR</sequence>
<dbReference type="EMBL" id="GGEC01092118">
    <property type="protein sequence ID" value="MBX72602.1"/>
    <property type="molecule type" value="Transcribed_RNA"/>
</dbReference>
<protein>
    <submittedName>
        <fullName evidence="1">Uncharacterized protein</fullName>
    </submittedName>
</protein>
<name>A0A2P2R033_RHIMU</name>
<accession>A0A2P2R033</accession>
<evidence type="ECO:0000313" key="1">
    <source>
        <dbReference type="EMBL" id="MBX72602.1"/>
    </source>
</evidence>
<dbReference type="AlphaFoldDB" id="A0A2P2R033"/>
<organism evidence="1">
    <name type="scientific">Rhizophora mucronata</name>
    <name type="common">Asiatic mangrove</name>
    <dbReference type="NCBI Taxonomy" id="61149"/>
    <lineage>
        <taxon>Eukaryota</taxon>
        <taxon>Viridiplantae</taxon>
        <taxon>Streptophyta</taxon>
        <taxon>Embryophyta</taxon>
        <taxon>Tracheophyta</taxon>
        <taxon>Spermatophyta</taxon>
        <taxon>Magnoliopsida</taxon>
        <taxon>eudicotyledons</taxon>
        <taxon>Gunneridae</taxon>
        <taxon>Pentapetalae</taxon>
        <taxon>rosids</taxon>
        <taxon>fabids</taxon>
        <taxon>Malpighiales</taxon>
        <taxon>Rhizophoraceae</taxon>
        <taxon>Rhizophora</taxon>
    </lineage>
</organism>
<proteinExistence type="predicted"/>
<reference evidence="1" key="1">
    <citation type="submission" date="2018-02" db="EMBL/GenBank/DDBJ databases">
        <title>Rhizophora mucronata_Transcriptome.</title>
        <authorList>
            <person name="Meera S.P."/>
            <person name="Sreeshan A."/>
            <person name="Augustine A."/>
        </authorList>
    </citation>
    <scope>NUCLEOTIDE SEQUENCE</scope>
    <source>
        <tissue evidence="1">Leaf</tissue>
    </source>
</reference>